<evidence type="ECO:0000313" key="8">
    <source>
        <dbReference type="EMBL" id="RGV62946.1"/>
    </source>
</evidence>
<dbReference type="Pfam" id="PF04055">
    <property type="entry name" value="Radical_SAM"/>
    <property type="match status" value="1"/>
</dbReference>
<sequence>MIIMPAIHGLNKTTLLDYPGRIAATIFLGSCNFRCPFCQNSSLVLHPADEPVIPEEEILSFLKKRRGILDGVCISGGEPTLASDLEDFICEIHALGYPVKLDTNGTRPDVLKHLAERGLIQKAAVDIKACPDNYPSLTGMMHPDLTAIRETVSFLLHGKLDYEFRTTVVKELHNENDFIQIGQWLKGAKAYYLQAYRDSDEVLQPGFSSYSLEELEHFREILLTTIPLVEIRGID</sequence>
<evidence type="ECO:0000313" key="7">
    <source>
        <dbReference type="EMBL" id="RGS70216.1"/>
    </source>
</evidence>
<dbReference type="Proteomes" id="UP000284242">
    <property type="component" value="Unassembled WGS sequence"/>
</dbReference>
<dbReference type="InterPro" id="IPR058240">
    <property type="entry name" value="rSAM_sf"/>
</dbReference>
<dbReference type="NCBIfam" id="TIGR02495">
    <property type="entry name" value="NrdG2"/>
    <property type="match status" value="1"/>
</dbReference>
<accession>A0A395X822</accession>
<dbReference type="EMBL" id="QRVV01000057">
    <property type="protein sequence ID" value="RGS70216.1"/>
    <property type="molecule type" value="Genomic_DNA"/>
</dbReference>
<evidence type="ECO:0000313" key="12">
    <source>
        <dbReference type="Proteomes" id="UP000283928"/>
    </source>
</evidence>
<dbReference type="CDD" id="cd01335">
    <property type="entry name" value="Radical_SAM"/>
    <property type="match status" value="1"/>
</dbReference>
<evidence type="ECO:0000313" key="10">
    <source>
        <dbReference type="Proteomes" id="UP000265828"/>
    </source>
</evidence>
<dbReference type="SFLD" id="SFLDG01094">
    <property type="entry name" value="Uncharacterised_Radical_SAM_Su"/>
    <property type="match status" value="1"/>
</dbReference>
<evidence type="ECO:0000256" key="1">
    <source>
        <dbReference type="ARBA" id="ARBA00022691"/>
    </source>
</evidence>
<dbReference type="Proteomes" id="UP000265828">
    <property type="component" value="Unassembled WGS sequence"/>
</dbReference>
<name>A0A395X822_9FIRM</name>
<evidence type="ECO:0000256" key="4">
    <source>
        <dbReference type="ARBA" id="ARBA00023014"/>
    </source>
</evidence>
<dbReference type="PANTHER" id="PTHR11228">
    <property type="entry name" value="RADICAL SAM DOMAIN PROTEIN"/>
    <property type="match status" value="1"/>
</dbReference>
<dbReference type="GO" id="GO:0046872">
    <property type="term" value="F:metal ion binding"/>
    <property type="evidence" value="ECO:0007669"/>
    <property type="project" value="UniProtKB-KW"/>
</dbReference>
<dbReference type="InterPro" id="IPR013785">
    <property type="entry name" value="Aldolase_TIM"/>
</dbReference>
<evidence type="ECO:0000259" key="5">
    <source>
        <dbReference type="PROSITE" id="PS51918"/>
    </source>
</evidence>
<dbReference type="Gene3D" id="3.20.20.70">
    <property type="entry name" value="Aldolase class I"/>
    <property type="match status" value="1"/>
</dbReference>
<dbReference type="SFLD" id="SFLDS00029">
    <property type="entry name" value="Radical_SAM"/>
    <property type="match status" value="1"/>
</dbReference>
<dbReference type="InterPro" id="IPR012840">
    <property type="entry name" value="NrdG2"/>
</dbReference>
<dbReference type="PANTHER" id="PTHR11228:SF27">
    <property type="entry name" value="GLYCYL-RADICAL ENZYME ACTIVATING ENZYME MJ1227-RELATED"/>
    <property type="match status" value="1"/>
</dbReference>
<dbReference type="InterPro" id="IPR007197">
    <property type="entry name" value="rSAM"/>
</dbReference>
<evidence type="ECO:0000313" key="13">
    <source>
        <dbReference type="Proteomes" id="UP000284242"/>
    </source>
</evidence>
<evidence type="ECO:0000256" key="2">
    <source>
        <dbReference type="ARBA" id="ARBA00022723"/>
    </source>
</evidence>
<evidence type="ECO:0000313" key="9">
    <source>
        <dbReference type="EMBL" id="RHE77502.1"/>
    </source>
</evidence>
<comment type="caution">
    <text evidence="8">The sequence shown here is derived from an EMBL/GenBank/DDBJ whole genome shotgun (WGS) entry which is preliminary data.</text>
</comment>
<dbReference type="GO" id="GO:0003824">
    <property type="term" value="F:catalytic activity"/>
    <property type="evidence" value="ECO:0007669"/>
    <property type="project" value="InterPro"/>
</dbReference>
<dbReference type="PROSITE" id="PS51918">
    <property type="entry name" value="RADICAL_SAM"/>
    <property type="match status" value="1"/>
</dbReference>
<dbReference type="Proteomes" id="UP000283585">
    <property type="component" value="Unassembled WGS sequence"/>
</dbReference>
<protein>
    <submittedName>
        <fullName evidence="8">Anaerobic ribonucleoside-triphosphate reductase activating protein</fullName>
    </submittedName>
</protein>
<organism evidence="8 10">
    <name type="scientific">Blautia obeum</name>
    <dbReference type="NCBI Taxonomy" id="40520"/>
    <lineage>
        <taxon>Bacteria</taxon>
        <taxon>Bacillati</taxon>
        <taxon>Bacillota</taxon>
        <taxon>Clostridia</taxon>
        <taxon>Lachnospirales</taxon>
        <taxon>Lachnospiraceae</taxon>
        <taxon>Blautia</taxon>
    </lineage>
</organism>
<keyword evidence="4" id="KW-0411">Iron-sulfur</keyword>
<evidence type="ECO:0000313" key="6">
    <source>
        <dbReference type="EMBL" id="RGQ04447.1"/>
    </source>
</evidence>
<dbReference type="EMBL" id="QRZI01000008">
    <property type="protein sequence ID" value="RGV62946.1"/>
    <property type="molecule type" value="Genomic_DNA"/>
</dbReference>
<reference evidence="10 11" key="1">
    <citation type="submission" date="2018-08" db="EMBL/GenBank/DDBJ databases">
        <title>A genome reference for cultivated species of the human gut microbiota.</title>
        <authorList>
            <person name="Zou Y."/>
            <person name="Xue W."/>
            <person name="Luo G."/>
        </authorList>
    </citation>
    <scope>NUCLEOTIDE SEQUENCE [LARGE SCALE GENOMIC DNA]</scope>
    <source>
        <strain evidence="8 10">AF14-23</strain>
        <strain evidence="7 13">AF21-24</strain>
        <strain evidence="6 11">AF29-2BH</strain>
        <strain evidence="9 12">AM27-32LB</strain>
    </source>
</reference>
<dbReference type="GO" id="GO:0051536">
    <property type="term" value="F:iron-sulfur cluster binding"/>
    <property type="evidence" value="ECO:0007669"/>
    <property type="project" value="UniProtKB-KW"/>
</dbReference>
<keyword evidence="1" id="KW-0949">S-adenosyl-L-methionine</keyword>
<feature type="domain" description="Radical SAM core" evidence="5">
    <location>
        <begin position="16"/>
        <end position="232"/>
    </location>
</feature>
<keyword evidence="3" id="KW-0408">Iron</keyword>
<dbReference type="Proteomes" id="UP000283928">
    <property type="component" value="Unassembled WGS sequence"/>
</dbReference>
<evidence type="ECO:0000256" key="3">
    <source>
        <dbReference type="ARBA" id="ARBA00023004"/>
    </source>
</evidence>
<dbReference type="EMBL" id="QRSS01000010">
    <property type="protein sequence ID" value="RGQ04447.1"/>
    <property type="molecule type" value="Genomic_DNA"/>
</dbReference>
<dbReference type="InterPro" id="IPR050377">
    <property type="entry name" value="Radical_SAM_PqqE_MftC-like"/>
</dbReference>
<dbReference type="SUPFAM" id="SSF102114">
    <property type="entry name" value="Radical SAM enzymes"/>
    <property type="match status" value="1"/>
</dbReference>
<evidence type="ECO:0000313" key="11">
    <source>
        <dbReference type="Proteomes" id="UP000283585"/>
    </source>
</evidence>
<proteinExistence type="predicted"/>
<dbReference type="AlphaFoldDB" id="A0A395X822"/>
<keyword evidence="2" id="KW-0479">Metal-binding</keyword>
<dbReference type="EMBL" id="QSKO01000003">
    <property type="protein sequence ID" value="RHE77502.1"/>
    <property type="molecule type" value="Genomic_DNA"/>
</dbReference>
<gene>
    <name evidence="9" type="ORF">DW723_03910</name>
    <name evidence="8" type="ORF">DWW07_11560</name>
    <name evidence="7" type="ORF">DWX77_13655</name>
    <name evidence="6" type="ORF">DWZ12_09680</name>
</gene>